<gene>
    <name evidence="1" type="ORF">SAMN05192543_112126</name>
</gene>
<evidence type="ECO:0000313" key="1">
    <source>
        <dbReference type="EMBL" id="SFJ87137.1"/>
    </source>
</evidence>
<dbReference type="InterPro" id="IPR032720">
    <property type="entry name" value="Cys_rich_CWC"/>
</dbReference>
<organism evidence="1 2">
    <name type="scientific">Paraburkholderia megapolitana</name>
    <dbReference type="NCBI Taxonomy" id="420953"/>
    <lineage>
        <taxon>Bacteria</taxon>
        <taxon>Pseudomonadati</taxon>
        <taxon>Pseudomonadota</taxon>
        <taxon>Betaproteobacteria</taxon>
        <taxon>Burkholderiales</taxon>
        <taxon>Burkholderiaceae</taxon>
        <taxon>Paraburkholderia</taxon>
    </lineage>
</organism>
<protein>
    <submittedName>
        <fullName evidence="1">Cysteine-rich CWC</fullName>
    </submittedName>
</protein>
<dbReference type="STRING" id="420953.SAMN05192543_112126"/>
<keyword evidence="2" id="KW-1185">Reference proteome</keyword>
<dbReference type="AlphaFoldDB" id="A0A1I3UZ38"/>
<proteinExistence type="predicted"/>
<dbReference type="Proteomes" id="UP000199548">
    <property type="component" value="Unassembled WGS sequence"/>
</dbReference>
<sequence>MSLAEGMWAAGGRGIMSGSPSSVSYFRLLMNASAHRPRSAASGRCPRCGRAFDCGMRAEPAAGAPDCWCRSMPALPANRLKAGRACLCPECLADEIARARVVPEAPEAQ</sequence>
<reference evidence="1 2" key="1">
    <citation type="submission" date="2016-10" db="EMBL/GenBank/DDBJ databases">
        <authorList>
            <person name="de Groot N.N."/>
        </authorList>
    </citation>
    <scope>NUCLEOTIDE SEQUENCE [LARGE SCALE GENOMIC DNA]</scope>
    <source>
        <strain evidence="1 2">LMG 23650</strain>
    </source>
</reference>
<dbReference type="EMBL" id="FOQU01000012">
    <property type="protein sequence ID" value="SFJ87137.1"/>
    <property type="molecule type" value="Genomic_DNA"/>
</dbReference>
<accession>A0A1I3UZ38</accession>
<evidence type="ECO:0000313" key="2">
    <source>
        <dbReference type="Proteomes" id="UP000199548"/>
    </source>
</evidence>
<dbReference type="Pfam" id="PF14375">
    <property type="entry name" value="Cys_rich_CWC"/>
    <property type="match status" value="1"/>
</dbReference>
<name>A0A1I3UZ38_9BURK</name>